<keyword evidence="3" id="KW-1185">Reference proteome</keyword>
<dbReference type="AlphaFoldDB" id="A0A919AZN7"/>
<reference evidence="2" key="1">
    <citation type="journal article" date="2014" name="Int. J. Syst. Evol. Microbiol.">
        <title>Complete genome sequence of Corynebacterium casei LMG S-19264T (=DSM 44701T), isolated from a smear-ripened cheese.</title>
        <authorList>
            <consortium name="US DOE Joint Genome Institute (JGI-PGF)"/>
            <person name="Walter F."/>
            <person name="Albersmeier A."/>
            <person name="Kalinowski J."/>
            <person name="Ruckert C."/>
        </authorList>
    </citation>
    <scope>NUCLEOTIDE SEQUENCE</scope>
    <source>
        <strain evidence="2">JCM 4059</strain>
    </source>
</reference>
<reference evidence="2" key="2">
    <citation type="submission" date="2020-09" db="EMBL/GenBank/DDBJ databases">
        <authorList>
            <person name="Sun Q."/>
            <person name="Ohkuma M."/>
        </authorList>
    </citation>
    <scope>NUCLEOTIDE SEQUENCE</scope>
    <source>
        <strain evidence="2">JCM 4059</strain>
    </source>
</reference>
<keyword evidence="1" id="KW-0472">Membrane</keyword>
<organism evidence="2 3">
    <name type="scientific">Streptomyces mashuensis</name>
    <dbReference type="NCBI Taxonomy" id="33904"/>
    <lineage>
        <taxon>Bacteria</taxon>
        <taxon>Bacillati</taxon>
        <taxon>Actinomycetota</taxon>
        <taxon>Actinomycetes</taxon>
        <taxon>Kitasatosporales</taxon>
        <taxon>Streptomycetaceae</taxon>
        <taxon>Streptomyces</taxon>
    </lineage>
</organism>
<gene>
    <name evidence="2" type="ORF">GCM10010218_09620</name>
</gene>
<name>A0A919AZN7_9ACTN</name>
<evidence type="ECO:0000313" key="3">
    <source>
        <dbReference type="Proteomes" id="UP000638313"/>
    </source>
</evidence>
<comment type="caution">
    <text evidence="2">The sequence shown here is derived from an EMBL/GenBank/DDBJ whole genome shotgun (WGS) entry which is preliminary data.</text>
</comment>
<evidence type="ECO:0000313" key="2">
    <source>
        <dbReference type="EMBL" id="GHF30407.1"/>
    </source>
</evidence>
<accession>A0A919AZN7</accession>
<keyword evidence="1" id="KW-0812">Transmembrane</keyword>
<feature type="transmembrane region" description="Helical" evidence="1">
    <location>
        <begin position="31"/>
        <end position="49"/>
    </location>
</feature>
<dbReference type="Proteomes" id="UP000638313">
    <property type="component" value="Unassembled WGS sequence"/>
</dbReference>
<protein>
    <recommendedName>
        <fullName evidence="4">Integral membrane protein</fullName>
    </recommendedName>
</protein>
<evidence type="ECO:0008006" key="4">
    <source>
        <dbReference type="Google" id="ProtNLM"/>
    </source>
</evidence>
<keyword evidence="1" id="KW-1133">Transmembrane helix</keyword>
<proteinExistence type="predicted"/>
<evidence type="ECO:0000256" key="1">
    <source>
        <dbReference type="SAM" id="Phobius"/>
    </source>
</evidence>
<sequence>MPGQAKTMTGLTVGGLVLVTAYTVTLGNNGWLWLTWAVLGLATIGTLAARGT</sequence>
<dbReference type="EMBL" id="BNBD01000001">
    <property type="protein sequence ID" value="GHF30407.1"/>
    <property type="molecule type" value="Genomic_DNA"/>
</dbReference>